<keyword evidence="3" id="KW-1003">Cell membrane</keyword>
<feature type="transmembrane region" description="Helical" evidence="7">
    <location>
        <begin position="114"/>
        <end position="131"/>
    </location>
</feature>
<sequence length="668" mass="71845">MAQNLRGLLCRERPRIVLALRGTAAALVALTVAVLLKLECPFWAAMTAIIVIQPTRGLLLEKSFYRLVGTVVGSGAGILLLLYATSPVTLTIALSLWIAGCVVIGNLSYGLRSYSCLLAGYTCSVIAILGYQDPPNLHDLAFGRIAGTFIGIIVATTSTLLFTPRQSKGEFVERLQRAVGETVAWLALALRQGRGSRSVRQERDILMEIADIESLVDIVGAGSFRFKKRKRHVRSLIASLLALLAVGRLASERFARHGGEQCPDDYWREQLSLHLERIAGGLEGSGPAITCADELQTVAIEATARLPFLGETLDELVASLKLVLADYGAVTAAPETKPESRLVGHRDWREARRAGMRAATAILAVGLVWHVTGWKQALPLVMVTSIMVSLFSTREHPSATLAQVFIGASTGTMAGLFCRLVVLKGVVDPGIEIAVIAPFILLGVLLMQYRKTVAAATDATLIFMFVEQPGASLLPEPFLQLQGALATVVGIGFAWASFRYLLPVNPASRLRSLLAAIVRDLEAMASADSAAVIERLQARLQHRVIRLVVMARKFDADHQGIVEGGLTTLAIGRCILRLQEARTRKDIPPATARIIHQALRTLADPSQRPKNAEAVLRGASRALHGVPEPDGGEHGAPGRCAAEAMGDAAALFHGNVILMRGQRTQCPT</sequence>
<feature type="transmembrane region" description="Helical" evidence="7">
    <location>
        <begin position="143"/>
        <end position="162"/>
    </location>
</feature>
<accession>A0ABS5SCV1</accession>
<feature type="transmembrane region" description="Helical" evidence="7">
    <location>
        <begin position="64"/>
        <end position="84"/>
    </location>
</feature>
<evidence type="ECO:0000313" key="8">
    <source>
        <dbReference type="EMBL" id="MBT0652427.1"/>
    </source>
</evidence>
<keyword evidence="4 7" id="KW-0812">Transmembrane</keyword>
<dbReference type="InterPro" id="IPR006726">
    <property type="entry name" value="PHBA_efflux_AaeB/fusaric-R"/>
</dbReference>
<evidence type="ECO:0000256" key="2">
    <source>
        <dbReference type="ARBA" id="ARBA00022448"/>
    </source>
</evidence>
<feature type="transmembrane region" description="Helical" evidence="7">
    <location>
        <begin position="483"/>
        <end position="502"/>
    </location>
</feature>
<organism evidence="8 9">
    <name type="scientific">Geomobilimonas luticola</name>
    <dbReference type="NCBI Taxonomy" id="1114878"/>
    <lineage>
        <taxon>Bacteria</taxon>
        <taxon>Pseudomonadati</taxon>
        <taxon>Thermodesulfobacteriota</taxon>
        <taxon>Desulfuromonadia</taxon>
        <taxon>Geobacterales</taxon>
        <taxon>Geobacteraceae</taxon>
        <taxon>Geomobilimonas</taxon>
    </lineage>
</organism>
<gene>
    <name evidence="8" type="ORF">KI810_05120</name>
</gene>
<evidence type="ECO:0000313" key="9">
    <source>
        <dbReference type="Proteomes" id="UP000756860"/>
    </source>
</evidence>
<feature type="transmembrane region" description="Helical" evidence="7">
    <location>
        <begin position="400"/>
        <end position="423"/>
    </location>
</feature>
<evidence type="ECO:0000256" key="6">
    <source>
        <dbReference type="ARBA" id="ARBA00023136"/>
    </source>
</evidence>
<proteinExistence type="predicted"/>
<feature type="transmembrane region" description="Helical" evidence="7">
    <location>
        <begin position="16"/>
        <end position="36"/>
    </location>
</feature>
<evidence type="ECO:0000256" key="4">
    <source>
        <dbReference type="ARBA" id="ARBA00022692"/>
    </source>
</evidence>
<dbReference type="EMBL" id="JAHCVK010000001">
    <property type="protein sequence ID" value="MBT0652427.1"/>
    <property type="molecule type" value="Genomic_DNA"/>
</dbReference>
<feature type="transmembrane region" description="Helical" evidence="7">
    <location>
        <begin position="42"/>
        <end position="59"/>
    </location>
</feature>
<dbReference type="Proteomes" id="UP000756860">
    <property type="component" value="Unassembled WGS sequence"/>
</dbReference>
<keyword evidence="5 7" id="KW-1133">Transmembrane helix</keyword>
<protein>
    <submittedName>
        <fullName evidence="8">FUSC family protein</fullName>
    </submittedName>
</protein>
<dbReference type="PANTHER" id="PTHR30509">
    <property type="entry name" value="P-HYDROXYBENZOIC ACID EFFLUX PUMP SUBUNIT-RELATED"/>
    <property type="match status" value="1"/>
</dbReference>
<evidence type="ECO:0000256" key="1">
    <source>
        <dbReference type="ARBA" id="ARBA00004651"/>
    </source>
</evidence>
<feature type="transmembrane region" description="Helical" evidence="7">
    <location>
        <begin position="429"/>
        <end position="446"/>
    </location>
</feature>
<reference evidence="8 9" key="1">
    <citation type="submission" date="2021-05" db="EMBL/GenBank/DDBJ databases">
        <title>The draft genome of Geobacter luticola JCM 17780.</title>
        <authorList>
            <person name="Xu Z."/>
            <person name="Masuda Y."/>
            <person name="Itoh H."/>
            <person name="Senoo K."/>
        </authorList>
    </citation>
    <scope>NUCLEOTIDE SEQUENCE [LARGE SCALE GENOMIC DNA]</scope>
    <source>
        <strain evidence="8 9">JCM 17780</strain>
    </source>
</reference>
<dbReference type="PANTHER" id="PTHR30509:SF9">
    <property type="entry name" value="MULTIDRUG RESISTANCE PROTEIN MDTO"/>
    <property type="match status" value="1"/>
</dbReference>
<evidence type="ECO:0000256" key="5">
    <source>
        <dbReference type="ARBA" id="ARBA00022989"/>
    </source>
</evidence>
<evidence type="ECO:0000256" key="3">
    <source>
        <dbReference type="ARBA" id="ARBA00022475"/>
    </source>
</evidence>
<keyword evidence="6 7" id="KW-0472">Membrane</keyword>
<feature type="transmembrane region" description="Helical" evidence="7">
    <location>
        <begin position="354"/>
        <end position="371"/>
    </location>
</feature>
<keyword evidence="2" id="KW-0813">Transport</keyword>
<comment type="subcellular location">
    <subcellularLocation>
        <location evidence="1">Cell membrane</location>
        <topology evidence="1">Multi-pass membrane protein</topology>
    </subcellularLocation>
</comment>
<keyword evidence="9" id="KW-1185">Reference proteome</keyword>
<comment type="caution">
    <text evidence="8">The sequence shown here is derived from an EMBL/GenBank/DDBJ whole genome shotgun (WGS) entry which is preliminary data.</text>
</comment>
<name>A0ABS5SCV1_9BACT</name>
<evidence type="ECO:0000256" key="7">
    <source>
        <dbReference type="SAM" id="Phobius"/>
    </source>
</evidence>
<dbReference type="Pfam" id="PF04632">
    <property type="entry name" value="FUSC"/>
    <property type="match status" value="1"/>
</dbReference>
<feature type="transmembrane region" description="Helical" evidence="7">
    <location>
        <begin position="90"/>
        <end position="107"/>
    </location>
</feature>